<name>A0ABS2PGW9_9BACL</name>
<evidence type="ECO:0008006" key="3">
    <source>
        <dbReference type="Google" id="ProtNLM"/>
    </source>
</evidence>
<dbReference type="EMBL" id="JAFBEC010000014">
    <property type="protein sequence ID" value="MBM7634574.1"/>
    <property type="molecule type" value="Genomic_DNA"/>
</dbReference>
<reference evidence="1 2" key="1">
    <citation type="submission" date="2021-01" db="EMBL/GenBank/DDBJ databases">
        <title>Genomic Encyclopedia of Type Strains, Phase IV (KMG-IV): sequencing the most valuable type-strain genomes for metagenomic binning, comparative biology and taxonomic classification.</title>
        <authorList>
            <person name="Goeker M."/>
        </authorList>
    </citation>
    <scope>NUCLEOTIDE SEQUENCE [LARGE SCALE GENOMIC DNA]</scope>
    <source>
        <strain evidence="1 2">DSM 25540</strain>
    </source>
</reference>
<evidence type="ECO:0000313" key="2">
    <source>
        <dbReference type="Proteomes" id="UP000741863"/>
    </source>
</evidence>
<sequence>MSHYVCPACKTNKTRFHIIEQSPQAVKLDPQNGDVVQSYEQSDLDPFHLPYKGPHNRIQCGACGLNEDERQFMRQ</sequence>
<protein>
    <recommendedName>
        <fullName evidence="3">DNA alkylation repair protein</fullName>
    </recommendedName>
</protein>
<dbReference type="RefSeq" id="WP_042359873.1">
    <property type="nucleotide sequence ID" value="NZ_JAFBEC010000014.1"/>
</dbReference>
<accession>A0ABS2PGW9</accession>
<gene>
    <name evidence="1" type="ORF">JOD17_003696</name>
</gene>
<dbReference type="Proteomes" id="UP000741863">
    <property type="component" value="Unassembled WGS sequence"/>
</dbReference>
<proteinExistence type="predicted"/>
<keyword evidence="2" id="KW-1185">Reference proteome</keyword>
<organism evidence="1 2">
    <name type="scientific">Geomicrobium sediminis</name>
    <dbReference type="NCBI Taxonomy" id="1347788"/>
    <lineage>
        <taxon>Bacteria</taxon>
        <taxon>Bacillati</taxon>
        <taxon>Bacillota</taxon>
        <taxon>Bacilli</taxon>
        <taxon>Bacillales</taxon>
        <taxon>Geomicrobium</taxon>
    </lineage>
</organism>
<evidence type="ECO:0000313" key="1">
    <source>
        <dbReference type="EMBL" id="MBM7634574.1"/>
    </source>
</evidence>
<comment type="caution">
    <text evidence="1">The sequence shown here is derived from an EMBL/GenBank/DDBJ whole genome shotgun (WGS) entry which is preliminary data.</text>
</comment>